<evidence type="ECO:0000256" key="8">
    <source>
        <dbReference type="ARBA" id="ARBA00023136"/>
    </source>
</evidence>
<reference evidence="13" key="1">
    <citation type="submission" date="2025-08" db="UniProtKB">
        <authorList>
            <consortium name="RefSeq"/>
        </authorList>
    </citation>
    <scope>IDENTIFICATION</scope>
    <source>
        <tissue evidence="13">Gonads</tissue>
    </source>
</reference>
<keyword evidence="6" id="KW-0914">Notch signaling pathway</keyword>
<dbReference type="AlphaFoldDB" id="A0A1S3HZN4"/>
<dbReference type="Gene3D" id="3.40.630.10">
    <property type="entry name" value="Zn peptidases"/>
    <property type="match status" value="1"/>
</dbReference>
<dbReference type="GO" id="GO:0007220">
    <property type="term" value="P:Notch receptor processing"/>
    <property type="evidence" value="ECO:0007669"/>
    <property type="project" value="TreeGrafter"/>
</dbReference>
<dbReference type="SUPFAM" id="SSF53187">
    <property type="entry name" value="Zn-dependent exopeptidases"/>
    <property type="match status" value="1"/>
</dbReference>
<keyword evidence="4" id="KW-0812">Transmembrane</keyword>
<dbReference type="RefSeq" id="XP_013390554.1">
    <property type="nucleotide sequence ID" value="XM_013535100.1"/>
</dbReference>
<dbReference type="Pfam" id="PF05450">
    <property type="entry name" value="Nicastrin"/>
    <property type="match status" value="1"/>
</dbReference>
<dbReference type="InterPro" id="IPR041084">
    <property type="entry name" value="Ncstrn_small"/>
</dbReference>
<dbReference type="GO" id="GO:0016485">
    <property type="term" value="P:protein processing"/>
    <property type="evidence" value="ECO:0007669"/>
    <property type="project" value="InterPro"/>
</dbReference>
<dbReference type="GeneID" id="106158966"/>
<dbReference type="KEGG" id="lak:106158966"/>
<evidence type="ECO:0000259" key="11">
    <source>
        <dbReference type="Pfam" id="PF18266"/>
    </source>
</evidence>
<dbReference type="PANTHER" id="PTHR21092:SF0">
    <property type="entry name" value="NICASTRIN"/>
    <property type="match status" value="1"/>
</dbReference>
<name>A0A1S3HZN4_LINAN</name>
<dbReference type="OrthoDB" id="755951at2759"/>
<evidence type="ECO:0000256" key="10">
    <source>
        <dbReference type="SAM" id="SignalP"/>
    </source>
</evidence>
<keyword evidence="7" id="KW-1133">Transmembrane helix</keyword>
<sequence length="519" mass="57714">MADWRKCMLLLPLVVLINTASGTRVQKLIYFDVTGTSACFRRFNGTHQIGCTSDLTGNVGVVHYIENKSDLDWVLEAGPHQPYALLMEPEHFNRTNVIAIKQSGKVNGIMVINKENSTLPSSFHFSPDQSCPNNVNGLYDKNSQYADCSNVTWNTAGNGLMFMDFGMPIFSVQNETEIDYIIHKCFAAFNKPINGTPREHPLCAAQLKDFMTGAKDSHTCLSRTKRIININPETYCDPLGDQNVYGLLKPVSNNESLPQKSIIMATARLDSFGLFEAQYAELESPVVSFITLLAAAEAIGRVKQDIVEDKNAKDIMFTFFQGESLDYIGSGRMVYDIETGVFPQNKDKYGIHVMNFSHIAHFVEVGQVGLAEGGAYYLHSDPVSQRDGQLAKEVTKLKINFQEAVASMNITNLTIEGTAVPQPLPPASFQSFLKKANISGVVLADHEREFKNRFYNSRLDTLKGQGMDWPSDRPENFNTTIQLSRDIQILATALARSLYIMATNSTQNISRINAALDEV</sequence>
<gene>
    <name evidence="13" type="primary">LOC106158966</name>
</gene>
<evidence type="ECO:0000313" key="12">
    <source>
        <dbReference type="Proteomes" id="UP000085678"/>
    </source>
</evidence>
<evidence type="ECO:0000256" key="3">
    <source>
        <dbReference type="ARBA" id="ARBA00015303"/>
    </source>
</evidence>
<keyword evidence="12" id="KW-1185">Reference proteome</keyword>
<evidence type="ECO:0000256" key="9">
    <source>
        <dbReference type="ARBA" id="ARBA00023180"/>
    </source>
</evidence>
<dbReference type="Proteomes" id="UP000085678">
    <property type="component" value="Unplaced"/>
</dbReference>
<dbReference type="FunCoup" id="A0A1S3HZN4">
    <property type="interactions" value="2439"/>
</dbReference>
<dbReference type="Pfam" id="PF18266">
    <property type="entry name" value="Ncstrn_small"/>
    <property type="match status" value="1"/>
</dbReference>
<proteinExistence type="inferred from homology"/>
<evidence type="ECO:0000256" key="7">
    <source>
        <dbReference type="ARBA" id="ARBA00022989"/>
    </source>
</evidence>
<keyword evidence="5 10" id="KW-0732">Signal</keyword>
<protein>
    <recommendedName>
        <fullName evidence="3">Nicastrin</fullName>
    </recommendedName>
</protein>
<feature type="domain" description="Nicastrin small lobe" evidence="11">
    <location>
        <begin position="38"/>
        <end position="212"/>
    </location>
</feature>
<dbReference type="GO" id="GO:0005886">
    <property type="term" value="C:plasma membrane"/>
    <property type="evidence" value="ECO:0007669"/>
    <property type="project" value="UniProtKB-ARBA"/>
</dbReference>
<evidence type="ECO:0000256" key="1">
    <source>
        <dbReference type="ARBA" id="ARBA00004479"/>
    </source>
</evidence>
<dbReference type="GO" id="GO:0007219">
    <property type="term" value="P:Notch signaling pathway"/>
    <property type="evidence" value="ECO:0007669"/>
    <property type="project" value="UniProtKB-KW"/>
</dbReference>
<evidence type="ECO:0000313" key="13">
    <source>
        <dbReference type="RefSeq" id="XP_013390554.1"/>
    </source>
</evidence>
<keyword evidence="9" id="KW-0325">Glycoprotein</keyword>
<dbReference type="STRING" id="7574.A0A1S3HZN4"/>
<dbReference type="InParanoid" id="A0A1S3HZN4"/>
<keyword evidence="8" id="KW-0472">Membrane</keyword>
<evidence type="ECO:0000256" key="6">
    <source>
        <dbReference type="ARBA" id="ARBA00022976"/>
    </source>
</evidence>
<comment type="subcellular location">
    <subcellularLocation>
        <location evidence="1">Membrane</location>
        <topology evidence="1">Single-pass type I membrane protein</topology>
    </subcellularLocation>
</comment>
<comment type="similarity">
    <text evidence="2">Belongs to the nicastrin family.</text>
</comment>
<feature type="signal peptide" evidence="10">
    <location>
        <begin position="1"/>
        <end position="22"/>
    </location>
</feature>
<accession>A0A1S3HZN4</accession>
<organism evidence="12 13">
    <name type="scientific">Lingula anatina</name>
    <name type="common">Brachiopod</name>
    <name type="synonym">Lingula unguis</name>
    <dbReference type="NCBI Taxonomy" id="7574"/>
    <lineage>
        <taxon>Eukaryota</taxon>
        <taxon>Metazoa</taxon>
        <taxon>Spiralia</taxon>
        <taxon>Lophotrochozoa</taxon>
        <taxon>Brachiopoda</taxon>
        <taxon>Linguliformea</taxon>
        <taxon>Lingulata</taxon>
        <taxon>Lingulida</taxon>
        <taxon>Linguloidea</taxon>
        <taxon>Lingulidae</taxon>
        <taxon>Lingula</taxon>
    </lineage>
</organism>
<evidence type="ECO:0000256" key="4">
    <source>
        <dbReference type="ARBA" id="ARBA00022692"/>
    </source>
</evidence>
<dbReference type="InterPro" id="IPR008710">
    <property type="entry name" value="Nicastrin"/>
</dbReference>
<evidence type="ECO:0000256" key="5">
    <source>
        <dbReference type="ARBA" id="ARBA00022729"/>
    </source>
</evidence>
<dbReference type="PANTHER" id="PTHR21092">
    <property type="entry name" value="NICASTRIN"/>
    <property type="match status" value="1"/>
</dbReference>
<feature type="chain" id="PRO_5010338991" description="Nicastrin" evidence="10">
    <location>
        <begin position="23"/>
        <end position="519"/>
    </location>
</feature>
<evidence type="ECO:0000256" key="2">
    <source>
        <dbReference type="ARBA" id="ARBA00007717"/>
    </source>
</evidence>